<comment type="similarity">
    <text evidence="1">Belongs to the amidase family.</text>
</comment>
<dbReference type="PROSITE" id="PS00571">
    <property type="entry name" value="AMIDASES"/>
    <property type="match status" value="1"/>
</dbReference>
<dbReference type="PANTHER" id="PTHR11895">
    <property type="entry name" value="TRANSAMIDASE"/>
    <property type="match status" value="1"/>
</dbReference>
<accession>A0A933GLG9</accession>
<evidence type="ECO:0000313" key="4">
    <source>
        <dbReference type="Proteomes" id="UP000772181"/>
    </source>
</evidence>
<dbReference type="SUPFAM" id="SSF75304">
    <property type="entry name" value="Amidase signature (AS) enzymes"/>
    <property type="match status" value="1"/>
</dbReference>
<sequence>MVSKDESLALLTLEELAGKIRQREVSPVEVTESVLTRIDRLNTKINAFTTVTEELAREAAKKAEEEVQSGRYRGPLHGIPIGIKDLTDTSGIKTTYGSISFKDHFPQHDATLVQKLKEAGAVIVGKTATHEIGFGVTTNNPFFGPTLNPWNLDHVPGGSSGGSAAAIAANMAIATTGSDGAGSIRIPASFCGVSGVKPTLGLISRFGMMGAGISTFAVEGPICRSVMDCALMLQVLAGCDHRDPFTRPVRVPDYVKLLKEKQNLKGFRVGISKDLMLTDIDPEVQEKYEWAIKVLENLGAIICQVSIPSQKLVLTTNNAVFGAEQGLWHKVRSRKMKLEYSEELVPLMAAAMKVTLDDYLFAQIGRERLRYDYIQAFENVQVILAPCTPITAPRLGEKEVTINNTRYDLLSLIVQYTAASNLVGNPAASVCCGFSKTGLPIGIQVIAPHFQEVQAMSVAEVLEEASGCLDKHPEL</sequence>
<evidence type="ECO:0000256" key="1">
    <source>
        <dbReference type="ARBA" id="ARBA00009199"/>
    </source>
</evidence>
<dbReference type="Pfam" id="PF01425">
    <property type="entry name" value="Amidase"/>
    <property type="match status" value="1"/>
</dbReference>
<dbReference type="InterPro" id="IPR000120">
    <property type="entry name" value="Amidase"/>
</dbReference>
<evidence type="ECO:0000313" key="3">
    <source>
        <dbReference type="EMBL" id="MBI4595553.1"/>
    </source>
</evidence>
<dbReference type="GO" id="GO:0003824">
    <property type="term" value="F:catalytic activity"/>
    <property type="evidence" value="ECO:0007669"/>
    <property type="project" value="InterPro"/>
</dbReference>
<reference evidence="3" key="1">
    <citation type="submission" date="2020-07" db="EMBL/GenBank/DDBJ databases">
        <title>Huge and variable diversity of episymbiotic CPR bacteria and DPANN archaea in groundwater ecosystems.</title>
        <authorList>
            <person name="He C.Y."/>
            <person name="Keren R."/>
            <person name="Whittaker M."/>
            <person name="Farag I.F."/>
            <person name="Doudna J."/>
            <person name="Cate J.H.D."/>
            <person name="Banfield J.F."/>
        </authorList>
    </citation>
    <scope>NUCLEOTIDE SEQUENCE</scope>
    <source>
        <strain evidence="3">NC_groundwater_1482_Ag_S-0.65um_47_24</strain>
    </source>
</reference>
<name>A0A933GLG9_UNCTE</name>
<dbReference type="InterPro" id="IPR036928">
    <property type="entry name" value="AS_sf"/>
</dbReference>
<gene>
    <name evidence="3" type="ORF">HY730_04150</name>
</gene>
<dbReference type="EMBL" id="JACQWF010000187">
    <property type="protein sequence ID" value="MBI4595553.1"/>
    <property type="molecule type" value="Genomic_DNA"/>
</dbReference>
<dbReference type="Proteomes" id="UP000772181">
    <property type="component" value="Unassembled WGS sequence"/>
</dbReference>
<dbReference type="AlphaFoldDB" id="A0A933GLG9"/>
<dbReference type="PANTHER" id="PTHR11895:SF7">
    <property type="entry name" value="GLUTAMYL-TRNA(GLN) AMIDOTRANSFERASE SUBUNIT A, MITOCHONDRIAL"/>
    <property type="match status" value="1"/>
</dbReference>
<dbReference type="InterPro" id="IPR020556">
    <property type="entry name" value="Amidase_CS"/>
</dbReference>
<organism evidence="3 4">
    <name type="scientific">Tectimicrobiota bacterium</name>
    <dbReference type="NCBI Taxonomy" id="2528274"/>
    <lineage>
        <taxon>Bacteria</taxon>
        <taxon>Pseudomonadati</taxon>
        <taxon>Nitrospinota/Tectimicrobiota group</taxon>
        <taxon>Candidatus Tectimicrobiota</taxon>
    </lineage>
</organism>
<evidence type="ECO:0000259" key="2">
    <source>
        <dbReference type="Pfam" id="PF01425"/>
    </source>
</evidence>
<comment type="caution">
    <text evidence="3">The sequence shown here is derived from an EMBL/GenBank/DDBJ whole genome shotgun (WGS) entry which is preliminary data.</text>
</comment>
<dbReference type="Gene3D" id="3.90.1300.10">
    <property type="entry name" value="Amidase signature (AS) domain"/>
    <property type="match status" value="1"/>
</dbReference>
<protein>
    <submittedName>
        <fullName evidence="3">Amidase</fullName>
    </submittedName>
</protein>
<dbReference type="InterPro" id="IPR023631">
    <property type="entry name" value="Amidase_dom"/>
</dbReference>
<feature type="domain" description="Amidase" evidence="2">
    <location>
        <begin position="29"/>
        <end position="454"/>
    </location>
</feature>
<proteinExistence type="inferred from homology"/>